<proteinExistence type="predicted"/>
<gene>
    <name evidence="1" type="ORF">RND71_016112</name>
</gene>
<comment type="caution">
    <text evidence="1">The sequence shown here is derived from an EMBL/GenBank/DDBJ whole genome shotgun (WGS) entry which is preliminary data.</text>
</comment>
<organism evidence="1 2">
    <name type="scientific">Anisodus tanguticus</name>
    <dbReference type="NCBI Taxonomy" id="243964"/>
    <lineage>
        <taxon>Eukaryota</taxon>
        <taxon>Viridiplantae</taxon>
        <taxon>Streptophyta</taxon>
        <taxon>Embryophyta</taxon>
        <taxon>Tracheophyta</taxon>
        <taxon>Spermatophyta</taxon>
        <taxon>Magnoliopsida</taxon>
        <taxon>eudicotyledons</taxon>
        <taxon>Gunneridae</taxon>
        <taxon>Pentapetalae</taxon>
        <taxon>asterids</taxon>
        <taxon>lamiids</taxon>
        <taxon>Solanales</taxon>
        <taxon>Solanaceae</taxon>
        <taxon>Solanoideae</taxon>
        <taxon>Hyoscyameae</taxon>
        <taxon>Anisodus</taxon>
    </lineage>
</organism>
<dbReference type="PANTHER" id="PTHR23227">
    <property type="entry name" value="BUCENTAUR RELATED"/>
    <property type="match status" value="1"/>
</dbReference>
<dbReference type="EMBL" id="JAVYJV010000008">
    <property type="protein sequence ID" value="KAK4364754.1"/>
    <property type="molecule type" value="Genomic_DNA"/>
</dbReference>
<protein>
    <submittedName>
        <fullName evidence="1">Uncharacterized protein</fullName>
    </submittedName>
</protein>
<dbReference type="InterPro" id="IPR027124">
    <property type="entry name" value="Swc5/CFDP1/2"/>
</dbReference>
<keyword evidence="2" id="KW-1185">Reference proteome</keyword>
<evidence type="ECO:0000313" key="2">
    <source>
        <dbReference type="Proteomes" id="UP001291623"/>
    </source>
</evidence>
<name>A0AAE1S5J2_9SOLA</name>
<accession>A0AAE1S5J2</accession>
<evidence type="ECO:0000313" key="1">
    <source>
        <dbReference type="EMBL" id="KAK4364754.1"/>
    </source>
</evidence>
<dbReference type="PANTHER" id="PTHR23227:SF67">
    <property type="entry name" value="CRANIOFACIAL DEVELOPMENT PROTEIN 2-LIKE"/>
    <property type="match status" value="1"/>
</dbReference>
<reference evidence="1" key="1">
    <citation type="submission" date="2023-12" db="EMBL/GenBank/DDBJ databases">
        <title>Genome assembly of Anisodus tanguticus.</title>
        <authorList>
            <person name="Wang Y.-J."/>
        </authorList>
    </citation>
    <scope>NUCLEOTIDE SEQUENCE</scope>
    <source>
        <strain evidence="1">KB-2021</strain>
        <tissue evidence="1">Leaf</tissue>
    </source>
</reference>
<sequence length="428" mass="49221">MINPKLWDKNEEELILTALAKATAPSSLCPVLESYAHMMDWYYYTPIRVYSRITSEGYDNVHEGFGLGDRNGGDVSLLEFTRAFGLVIANLRLLKKEEHFVTFRSSVAKTQINFLLLRKVDNGICKECKVIPNECLTSRHKLLVMDLEIRMEKKRRVVDDRLRIKWGSLTMASAKEMWERLTAKGAWGSSGDNGKIQEKVDAKKVAYANLVESKDEVEKWTNRKLYKMARKEANLAVMTAKTMAFERLYAELEEKDGDKKLYRLAKTWERRARDLDHVRVGVDEYKTLVCRYLDNSSKLPNACGLCYDSTTDDYKIILIFRSFYVVYSPNKNICTMKKTLPILEQNLADHSSDLFSDVTTEGSSSTMEGCVYWSLDKGWEKFLQEVSKTSIIICFDVKSDELKELPAPDFVVVMNWTYGSWNKMDGNG</sequence>
<dbReference type="Proteomes" id="UP001291623">
    <property type="component" value="Unassembled WGS sequence"/>
</dbReference>
<dbReference type="AlphaFoldDB" id="A0AAE1S5J2"/>